<evidence type="ECO:0000256" key="1">
    <source>
        <dbReference type="ARBA" id="ARBA00022723"/>
    </source>
</evidence>
<evidence type="ECO:0000256" key="2">
    <source>
        <dbReference type="ARBA" id="ARBA00022741"/>
    </source>
</evidence>
<evidence type="ECO:0000313" key="9">
    <source>
        <dbReference type="Proteomes" id="UP000277811"/>
    </source>
</evidence>
<dbReference type="InterPro" id="IPR027417">
    <property type="entry name" value="P-loop_NTPase"/>
</dbReference>
<organism evidence="8 9">
    <name type="scientific">Lucifera butyrica</name>
    <dbReference type="NCBI Taxonomy" id="1351585"/>
    <lineage>
        <taxon>Bacteria</taxon>
        <taxon>Bacillati</taxon>
        <taxon>Bacillota</taxon>
        <taxon>Negativicutes</taxon>
        <taxon>Veillonellales</taxon>
        <taxon>Veillonellaceae</taxon>
        <taxon>Lucifera</taxon>
    </lineage>
</organism>
<keyword evidence="9" id="KW-1185">Reference proteome</keyword>
<evidence type="ECO:0000256" key="3">
    <source>
        <dbReference type="ARBA" id="ARBA00022840"/>
    </source>
</evidence>
<name>A0A498RFL8_9FIRM</name>
<dbReference type="PANTHER" id="PTHR23264">
    <property type="entry name" value="NUCLEOTIDE-BINDING PROTEIN NBP35 YEAST -RELATED"/>
    <property type="match status" value="1"/>
</dbReference>
<evidence type="ECO:0000256" key="5">
    <source>
        <dbReference type="ARBA" id="ARBA00023014"/>
    </source>
</evidence>
<comment type="similarity">
    <text evidence="6">Belongs to the Mrp/NBP35 ATP-binding proteins family.</text>
</comment>
<dbReference type="Pfam" id="PF10609">
    <property type="entry name" value="ParA"/>
    <property type="match status" value="1"/>
</dbReference>
<dbReference type="GO" id="GO:0005829">
    <property type="term" value="C:cytosol"/>
    <property type="evidence" value="ECO:0007669"/>
    <property type="project" value="TreeGrafter"/>
</dbReference>
<evidence type="ECO:0000313" key="8">
    <source>
        <dbReference type="EMBL" id="VBB09747.1"/>
    </source>
</evidence>
<dbReference type="Gene3D" id="3.30.420.130">
    <property type="entry name" value="Dinitrogenase iron-molybdenum cofactor biosynthesis domain"/>
    <property type="match status" value="1"/>
</dbReference>
<keyword evidence="1 6" id="KW-0479">Metal-binding</keyword>
<dbReference type="InterPro" id="IPR033913">
    <property type="entry name" value="MTH1175_dom"/>
</dbReference>
<dbReference type="InterPro" id="IPR000808">
    <property type="entry name" value="Mrp-like_CS"/>
</dbReference>
<dbReference type="GO" id="GO:0005524">
    <property type="term" value="F:ATP binding"/>
    <property type="evidence" value="ECO:0007669"/>
    <property type="project" value="UniProtKB-UniRule"/>
</dbReference>
<keyword evidence="5 6" id="KW-0411">Iron-sulfur</keyword>
<dbReference type="PANTHER" id="PTHR23264:SF19">
    <property type="entry name" value="CYTOSOLIC FE-S CLUSTER ASSEMBLY FACTOR NUBP2"/>
    <property type="match status" value="1"/>
</dbReference>
<dbReference type="SUPFAM" id="SSF52540">
    <property type="entry name" value="P-loop containing nucleoside triphosphate hydrolases"/>
    <property type="match status" value="1"/>
</dbReference>
<keyword evidence="3 6" id="KW-0067">ATP-binding</keyword>
<dbReference type="GO" id="GO:0140663">
    <property type="term" value="F:ATP-dependent FeS chaperone activity"/>
    <property type="evidence" value="ECO:0007669"/>
    <property type="project" value="InterPro"/>
</dbReference>
<evidence type="ECO:0000256" key="6">
    <source>
        <dbReference type="HAMAP-Rule" id="MF_02040"/>
    </source>
</evidence>
<dbReference type="GO" id="GO:0051536">
    <property type="term" value="F:iron-sulfur cluster binding"/>
    <property type="evidence" value="ECO:0007669"/>
    <property type="project" value="UniProtKB-UniRule"/>
</dbReference>
<proteinExistence type="inferred from homology"/>
<feature type="binding site" evidence="6">
    <location>
        <begin position="33"/>
        <end position="40"/>
    </location>
    <ligand>
        <name>ATP</name>
        <dbReference type="ChEBI" id="CHEBI:30616"/>
    </ligand>
</feature>
<dbReference type="InterPro" id="IPR033756">
    <property type="entry name" value="YlxH/NBP35"/>
</dbReference>
<evidence type="ECO:0000256" key="4">
    <source>
        <dbReference type="ARBA" id="ARBA00023004"/>
    </source>
</evidence>
<dbReference type="InterPro" id="IPR003731">
    <property type="entry name" value="Di-Nase_FeMo-co_biosynth"/>
</dbReference>
<dbReference type="CDD" id="cd02037">
    <property type="entry name" value="Mrp_NBP35"/>
    <property type="match status" value="1"/>
</dbReference>
<accession>A0A498RFL8</accession>
<dbReference type="HAMAP" id="MF_02040">
    <property type="entry name" value="Mrp_NBP35"/>
    <property type="match status" value="1"/>
</dbReference>
<dbReference type="InterPro" id="IPR019591">
    <property type="entry name" value="Mrp/NBP35_ATP-bd"/>
</dbReference>
<dbReference type="NCBIfam" id="NF041136">
    <property type="entry name" value="MrpORP"/>
    <property type="match status" value="1"/>
</dbReference>
<dbReference type="OrthoDB" id="9809679at2"/>
<feature type="domain" description="Dinitrogenase iron-molybdenum cofactor biosynthesis" evidence="7">
    <location>
        <begin position="288"/>
        <end position="375"/>
    </location>
</feature>
<reference evidence="8 9" key="1">
    <citation type="submission" date="2018-06" db="EMBL/GenBank/DDBJ databases">
        <authorList>
            <person name="Strepis N."/>
        </authorList>
    </citation>
    <scope>NUCLEOTIDE SEQUENCE [LARGE SCALE GENOMIC DNA]</scope>
    <source>
        <strain evidence="8">LUCI</strain>
    </source>
</reference>
<dbReference type="EMBL" id="UPPP01000133">
    <property type="protein sequence ID" value="VBB09747.1"/>
    <property type="molecule type" value="Genomic_DNA"/>
</dbReference>
<dbReference type="CDD" id="cd00851">
    <property type="entry name" value="MTH1175"/>
    <property type="match status" value="1"/>
</dbReference>
<dbReference type="GO" id="GO:0046872">
    <property type="term" value="F:metal ion binding"/>
    <property type="evidence" value="ECO:0007669"/>
    <property type="project" value="UniProtKB-KW"/>
</dbReference>
<dbReference type="PROSITE" id="PS01215">
    <property type="entry name" value="MRP"/>
    <property type="match status" value="1"/>
</dbReference>
<keyword evidence="2 6" id="KW-0547">Nucleotide-binding</keyword>
<comment type="subunit">
    <text evidence="6">Homodimer.</text>
</comment>
<evidence type="ECO:0000259" key="7">
    <source>
        <dbReference type="Pfam" id="PF02579"/>
    </source>
</evidence>
<dbReference type="GO" id="GO:0016887">
    <property type="term" value="F:ATP hydrolysis activity"/>
    <property type="evidence" value="ECO:0007669"/>
    <property type="project" value="UniProtKB-UniRule"/>
</dbReference>
<dbReference type="FunFam" id="3.40.50.300:FF:001119">
    <property type="entry name" value="Iron-sulfur cluster carrier protein"/>
    <property type="match status" value="1"/>
</dbReference>
<keyword evidence="4 6" id="KW-0408">Iron</keyword>
<sequence length="400" mass="42689">MSCNTTDHEFEDQSQKISQFLQNVGHKIVVMSGKGGVGKSTVATNLAVFLSNQGYQVGLLDVDVHGPSIAGLLGLTGLKLNVIGDRLQPYQYTDNLKVMSIQGLLDQPDEPLIWRGPVKIGIIRQFLADVNWGPLDFLIIDSPPGTGDEPLTVAQTIPGCQAVIVTTPQEIALADVRKSIQFCQKVNLPVLGLIENMSGFVCPDCGSLHAIFKSGGGEKTASEWHIPFLGRLPIDPGVVTAGDAGQAISSLTNHTKEEMQHIVDTMLQQLPTKQKGADSMKIAIPLAGGKLCSHFGHCEQFAFITVTDGKITEHKTLTPPPHAPGVIPKWVADQGCTDILVGGMGEAAQAILQQRGVTVLCGAPSDTPENLVTLYLRGELVNTGNSCDHDHEHGHNCGSH</sequence>
<dbReference type="InterPro" id="IPR036105">
    <property type="entry name" value="DiNase_FeMo-co_biosyn_sf"/>
</dbReference>
<gene>
    <name evidence="8" type="ORF">LUCI_5045</name>
</gene>
<dbReference type="AlphaFoldDB" id="A0A498RFL8"/>
<dbReference type="RefSeq" id="WP_122630571.1">
    <property type="nucleotide sequence ID" value="NZ_UPPP01000133.1"/>
</dbReference>
<dbReference type="SUPFAM" id="SSF53146">
    <property type="entry name" value="Nitrogenase accessory factor-like"/>
    <property type="match status" value="1"/>
</dbReference>
<keyword evidence="6" id="KW-0378">Hydrolase</keyword>
<protein>
    <recommendedName>
        <fullName evidence="6">Iron-sulfur cluster carrier protein</fullName>
    </recommendedName>
</protein>
<dbReference type="Proteomes" id="UP000277811">
    <property type="component" value="Unassembled WGS sequence"/>
</dbReference>
<dbReference type="Gene3D" id="3.40.50.300">
    <property type="entry name" value="P-loop containing nucleotide triphosphate hydrolases"/>
    <property type="match status" value="1"/>
</dbReference>
<comment type="function">
    <text evidence="6">Binds and transfers iron-sulfur (Fe-S) clusters to target apoproteins. Can hydrolyze ATP.</text>
</comment>
<dbReference type="Pfam" id="PF02579">
    <property type="entry name" value="Nitro_FeMo-Co"/>
    <property type="match status" value="1"/>
</dbReference>
<dbReference type="GO" id="GO:0016226">
    <property type="term" value="P:iron-sulfur cluster assembly"/>
    <property type="evidence" value="ECO:0007669"/>
    <property type="project" value="InterPro"/>
</dbReference>